<evidence type="ECO:0000313" key="1">
    <source>
        <dbReference type="EMBL" id="KDQ18501.1"/>
    </source>
</evidence>
<keyword evidence="2" id="KW-1185">Reference proteome</keyword>
<proteinExistence type="predicted"/>
<dbReference type="InParanoid" id="A0A067N404"/>
<protein>
    <submittedName>
        <fullName evidence="1">Uncharacterized protein</fullName>
    </submittedName>
</protein>
<accession>A0A067N404</accession>
<evidence type="ECO:0000313" key="2">
    <source>
        <dbReference type="Proteomes" id="UP000027195"/>
    </source>
</evidence>
<dbReference type="AlphaFoldDB" id="A0A067N404"/>
<organism evidence="1 2">
    <name type="scientific">Botryobasidium botryosum (strain FD-172 SS1)</name>
    <dbReference type="NCBI Taxonomy" id="930990"/>
    <lineage>
        <taxon>Eukaryota</taxon>
        <taxon>Fungi</taxon>
        <taxon>Dikarya</taxon>
        <taxon>Basidiomycota</taxon>
        <taxon>Agaricomycotina</taxon>
        <taxon>Agaricomycetes</taxon>
        <taxon>Cantharellales</taxon>
        <taxon>Botryobasidiaceae</taxon>
        <taxon>Botryobasidium</taxon>
    </lineage>
</organism>
<dbReference type="EMBL" id="KL198021">
    <property type="protein sequence ID" value="KDQ18501.1"/>
    <property type="molecule type" value="Genomic_DNA"/>
</dbReference>
<reference evidence="2" key="1">
    <citation type="journal article" date="2014" name="Proc. Natl. Acad. Sci. U.S.A.">
        <title>Extensive sampling of basidiomycete genomes demonstrates inadequacy of the white-rot/brown-rot paradigm for wood decay fungi.</title>
        <authorList>
            <person name="Riley R."/>
            <person name="Salamov A.A."/>
            <person name="Brown D.W."/>
            <person name="Nagy L.G."/>
            <person name="Floudas D."/>
            <person name="Held B.W."/>
            <person name="Levasseur A."/>
            <person name="Lombard V."/>
            <person name="Morin E."/>
            <person name="Otillar R."/>
            <person name="Lindquist E.A."/>
            <person name="Sun H."/>
            <person name="LaButti K.M."/>
            <person name="Schmutz J."/>
            <person name="Jabbour D."/>
            <person name="Luo H."/>
            <person name="Baker S.E."/>
            <person name="Pisabarro A.G."/>
            <person name="Walton J.D."/>
            <person name="Blanchette R.A."/>
            <person name="Henrissat B."/>
            <person name="Martin F."/>
            <person name="Cullen D."/>
            <person name="Hibbett D.S."/>
            <person name="Grigoriev I.V."/>
        </authorList>
    </citation>
    <scope>NUCLEOTIDE SEQUENCE [LARGE SCALE GENOMIC DNA]</scope>
    <source>
        <strain evidence="2">FD-172 SS1</strain>
    </source>
</reference>
<dbReference type="Proteomes" id="UP000027195">
    <property type="component" value="Unassembled WGS sequence"/>
</dbReference>
<dbReference type="HOGENOM" id="CLU_2170664_0_0_1"/>
<name>A0A067N404_BOTB1</name>
<sequence length="110" mass="12288">MPPIQIIACWKLSLSIPNDENLLNSVKQLFKDSAGNSAHLIQMFTARCLSEYFKPPLDNNVHICLQPGAPYIPLLAVSHLAPTIHEAQIAQEDPVSDRLTFGPYQHTRRA</sequence>
<gene>
    <name evidence="1" type="ORF">BOTBODRAFT_513218</name>
</gene>